<dbReference type="AlphaFoldDB" id="A0A1H8VUH3"/>
<keyword evidence="5" id="KW-1185">Reference proteome</keyword>
<gene>
    <name evidence="2" type="ORF">KP014_28435</name>
    <name evidence="3" type="ORF">SAMN04487895_12744</name>
</gene>
<reference evidence="3 4" key="1">
    <citation type="submission" date="2016-10" db="EMBL/GenBank/DDBJ databases">
        <authorList>
            <person name="de Groot N.N."/>
        </authorList>
    </citation>
    <scope>NUCLEOTIDE SEQUENCE [LARGE SCALE GENOMIC DNA]</scope>
    <source>
        <strain evidence="3 4">CGMCC 1.10238</strain>
    </source>
</reference>
<dbReference type="Proteomes" id="UP000683429">
    <property type="component" value="Chromosome"/>
</dbReference>
<dbReference type="Proteomes" id="UP000198809">
    <property type="component" value="Unassembled WGS sequence"/>
</dbReference>
<feature type="coiled-coil region" evidence="1">
    <location>
        <begin position="16"/>
        <end position="43"/>
    </location>
</feature>
<dbReference type="RefSeq" id="WP_036603525.1">
    <property type="nucleotide sequence ID" value="NZ_CP076607.1"/>
</dbReference>
<proteinExistence type="predicted"/>
<evidence type="ECO:0000313" key="4">
    <source>
        <dbReference type="Proteomes" id="UP000198809"/>
    </source>
</evidence>
<dbReference type="STRING" id="1333845.SAMN04487895_12744"/>
<reference evidence="2 5" key="2">
    <citation type="submission" date="2021-06" db="EMBL/GenBank/DDBJ databases">
        <title>Whole genome sequence of Paenibacillus sophorae DSM23020 for comparative genomics.</title>
        <authorList>
            <person name="Kim M.-J."/>
            <person name="Lee G."/>
            <person name="Shin J.-H."/>
        </authorList>
    </citation>
    <scope>NUCLEOTIDE SEQUENCE [LARGE SCALE GENOMIC DNA]</scope>
    <source>
        <strain evidence="2 5">DSM 23020</strain>
    </source>
</reference>
<organism evidence="3 4">
    <name type="scientific">Paenibacillus sophorae</name>
    <dbReference type="NCBI Taxonomy" id="1333845"/>
    <lineage>
        <taxon>Bacteria</taxon>
        <taxon>Bacillati</taxon>
        <taxon>Bacillota</taxon>
        <taxon>Bacilli</taxon>
        <taxon>Bacillales</taxon>
        <taxon>Paenibacillaceae</taxon>
        <taxon>Paenibacillus</taxon>
    </lineage>
</organism>
<dbReference type="EMBL" id="FODH01000027">
    <property type="protein sequence ID" value="SEP18578.1"/>
    <property type="molecule type" value="Genomic_DNA"/>
</dbReference>
<accession>A0A1H8VUH3</accession>
<protein>
    <submittedName>
        <fullName evidence="3">Uncharacterized protein</fullName>
    </submittedName>
</protein>
<evidence type="ECO:0000313" key="3">
    <source>
        <dbReference type="EMBL" id="SEP18578.1"/>
    </source>
</evidence>
<evidence type="ECO:0000256" key="1">
    <source>
        <dbReference type="SAM" id="Coils"/>
    </source>
</evidence>
<evidence type="ECO:0000313" key="5">
    <source>
        <dbReference type="Proteomes" id="UP000683429"/>
    </source>
</evidence>
<sequence length="154" mass="18163">MELTAHEATRQLLDIIKAVRSAYEKCEKDEQRLTDECNDLNHALELMPLSTQQRREIGEQLGEVRWRRRKAKEEIEQLQPLVDYLKRQKGMVGDLSKAFQDINSVIQAQSQRFYTIRVRKDLGHKIEHRAREKAVETLPEISGRRARRVRCNII</sequence>
<dbReference type="OrthoDB" id="9840530at2"/>
<dbReference type="EMBL" id="CP076607">
    <property type="protein sequence ID" value="QWU15696.1"/>
    <property type="molecule type" value="Genomic_DNA"/>
</dbReference>
<evidence type="ECO:0000313" key="2">
    <source>
        <dbReference type="EMBL" id="QWU15696.1"/>
    </source>
</evidence>
<keyword evidence="1" id="KW-0175">Coiled coil</keyword>
<name>A0A1H8VUH3_9BACL</name>